<gene>
    <name evidence="13" type="ORF">BK138_14085</name>
</gene>
<keyword evidence="6 9" id="KW-0133">Cell shape</keyword>
<feature type="region of interest" description="Disordered" evidence="10">
    <location>
        <begin position="299"/>
        <end position="331"/>
    </location>
</feature>
<dbReference type="InterPro" id="IPR005490">
    <property type="entry name" value="LD_TPept_cat_dom"/>
</dbReference>
<evidence type="ECO:0000259" key="12">
    <source>
        <dbReference type="PROSITE" id="PS52029"/>
    </source>
</evidence>
<evidence type="ECO:0000256" key="8">
    <source>
        <dbReference type="ARBA" id="ARBA00023316"/>
    </source>
</evidence>
<dbReference type="AlphaFoldDB" id="A0A1R1ER97"/>
<keyword evidence="14" id="KW-1185">Reference proteome</keyword>
<keyword evidence="5" id="KW-0378">Hydrolase</keyword>
<keyword evidence="11" id="KW-1133">Transmembrane helix</keyword>
<dbReference type="STRING" id="297318.BK138_14085"/>
<dbReference type="UniPathway" id="UPA00219"/>
<keyword evidence="3" id="KW-0328">Glycosyltransferase</keyword>
<feature type="compositionally biased region" description="Polar residues" evidence="10">
    <location>
        <begin position="316"/>
        <end position="331"/>
    </location>
</feature>
<evidence type="ECO:0000256" key="4">
    <source>
        <dbReference type="ARBA" id="ARBA00022679"/>
    </source>
</evidence>
<dbReference type="Gene3D" id="2.40.440.10">
    <property type="entry name" value="L,D-transpeptidase catalytic domain-like"/>
    <property type="match status" value="1"/>
</dbReference>
<keyword evidence="7 9" id="KW-0573">Peptidoglycan synthesis</keyword>
<feature type="domain" description="L,D-TPase catalytic" evidence="12">
    <location>
        <begin position="341"/>
        <end position="450"/>
    </location>
</feature>
<evidence type="ECO:0000256" key="5">
    <source>
        <dbReference type="ARBA" id="ARBA00022801"/>
    </source>
</evidence>
<dbReference type="PANTHER" id="PTHR30582:SF24">
    <property type="entry name" value="L,D-TRANSPEPTIDASE ERFK_SRFK-RELATED"/>
    <property type="match status" value="1"/>
</dbReference>
<evidence type="ECO:0000256" key="10">
    <source>
        <dbReference type="SAM" id="MobiDB-lite"/>
    </source>
</evidence>
<dbReference type="GO" id="GO:0071972">
    <property type="term" value="F:peptidoglycan L,D-transpeptidase activity"/>
    <property type="evidence" value="ECO:0007669"/>
    <property type="project" value="TreeGrafter"/>
</dbReference>
<evidence type="ECO:0000256" key="6">
    <source>
        <dbReference type="ARBA" id="ARBA00022960"/>
    </source>
</evidence>
<evidence type="ECO:0000256" key="7">
    <source>
        <dbReference type="ARBA" id="ARBA00022984"/>
    </source>
</evidence>
<dbReference type="SUPFAM" id="SSF141523">
    <property type="entry name" value="L,D-transpeptidase catalytic domain-like"/>
    <property type="match status" value="1"/>
</dbReference>
<dbReference type="GO" id="GO:0016757">
    <property type="term" value="F:glycosyltransferase activity"/>
    <property type="evidence" value="ECO:0007669"/>
    <property type="project" value="UniProtKB-KW"/>
</dbReference>
<dbReference type="InterPro" id="IPR050979">
    <property type="entry name" value="LD-transpeptidase"/>
</dbReference>
<feature type="active site" description="Proton donor/acceptor" evidence="9">
    <location>
        <position position="410"/>
    </location>
</feature>
<dbReference type="RefSeq" id="WP_076170224.1">
    <property type="nucleotide sequence ID" value="NZ_MRTP01000003.1"/>
</dbReference>
<evidence type="ECO:0000256" key="1">
    <source>
        <dbReference type="ARBA" id="ARBA00004752"/>
    </source>
</evidence>
<accession>A0A1R1ER97</accession>
<name>A0A1R1ER97_9BACL</name>
<comment type="caution">
    <text evidence="13">The sequence shown here is derived from an EMBL/GenBank/DDBJ whole genome shotgun (WGS) entry which is preliminary data.</text>
</comment>
<protein>
    <recommendedName>
        <fullName evidence="12">L,D-TPase catalytic domain-containing protein</fullName>
    </recommendedName>
</protein>
<keyword evidence="8 9" id="KW-0961">Cell wall biogenesis/degradation</keyword>
<dbReference type="InterPro" id="IPR038063">
    <property type="entry name" value="Transpep_catalytic_dom"/>
</dbReference>
<evidence type="ECO:0000256" key="9">
    <source>
        <dbReference type="PROSITE-ProRule" id="PRU01373"/>
    </source>
</evidence>
<reference evidence="13 14" key="1">
    <citation type="submission" date="2016-11" db="EMBL/GenBank/DDBJ databases">
        <title>Paenibacillus species isolates.</title>
        <authorList>
            <person name="Beno S.M."/>
        </authorList>
    </citation>
    <scope>NUCLEOTIDE SEQUENCE [LARGE SCALE GENOMIC DNA]</scope>
    <source>
        <strain evidence="13 14">FSL R5-0378</strain>
    </source>
</reference>
<dbReference type="GO" id="GO:0018104">
    <property type="term" value="P:peptidoglycan-protein cross-linking"/>
    <property type="evidence" value="ECO:0007669"/>
    <property type="project" value="TreeGrafter"/>
</dbReference>
<comment type="pathway">
    <text evidence="1 9">Cell wall biogenesis; peptidoglycan biosynthesis.</text>
</comment>
<proteinExistence type="inferred from homology"/>
<dbReference type="Proteomes" id="UP000187172">
    <property type="component" value="Unassembled WGS sequence"/>
</dbReference>
<evidence type="ECO:0000313" key="13">
    <source>
        <dbReference type="EMBL" id="OMF54318.1"/>
    </source>
</evidence>
<dbReference type="CDD" id="cd16913">
    <property type="entry name" value="YkuD_like"/>
    <property type="match status" value="1"/>
</dbReference>
<dbReference type="PROSITE" id="PS52029">
    <property type="entry name" value="LD_TPASE"/>
    <property type="match status" value="1"/>
</dbReference>
<feature type="region of interest" description="Disordered" evidence="10">
    <location>
        <begin position="104"/>
        <end position="146"/>
    </location>
</feature>
<keyword evidence="11" id="KW-0812">Transmembrane</keyword>
<evidence type="ECO:0000256" key="2">
    <source>
        <dbReference type="ARBA" id="ARBA00005992"/>
    </source>
</evidence>
<dbReference type="EMBL" id="MRTP01000003">
    <property type="protein sequence ID" value="OMF54318.1"/>
    <property type="molecule type" value="Genomic_DNA"/>
</dbReference>
<evidence type="ECO:0000256" key="3">
    <source>
        <dbReference type="ARBA" id="ARBA00022676"/>
    </source>
</evidence>
<feature type="compositionally biased region" description="Low complexity" evidence="10">
    <location>
        <begin position="131"/>
        <end position="146"/>
    </location>
</feature>
<keyword evidence="4" id="KW-0808">Transferase</keyword>
<keyword evidence="11" id="KW-0472">Membrane</keyword>
<sequence>MKNSLYLKKYVQMHPDNKMGWYLLGKEYEKSGQQGKANYCFNQSGGIYEAFETSRVPSDIWLEYEQKLLKQAEDAERKRRRIRRAAVALMILILVLIPSVESPQRQSLAEESANPREEVQAAAAAGDMPEKTGTSKGEGAAAEAGQPASGTVFTALGEDDGDGKAHLLAGEMSIAQKSRNRLAVLTMKRQGKWLLWSRDLPVSYTMLSGGKGKMTYQSYNAKDCACKPEDQEALQSAAAKWTLEQEELALLYSAMAAYRDKNGALPKSVNDLTRPFPENWVSGRTPRMQEAFAPMAEWMQSGDSSSKGQEGGSGETASGANTPSSPFASTWGQEPFLQERLEIIVDKAAHRLAVVSGDKLIRSYKVGLGGERTPEGKYKISIKVMNPNGRDDGEFGSRGMQLSDTNYAIHGTDEPDSVGKDESKGCIRMRRADIEELFDLVPLGTPVLISKGVLPDLPLVPKERFLTKPKQDQTNPHQTYHWL</sequence>
<dbReference type="GO" id="GO:0005576">
    <property type="term" value="C:extracellular region"/>
    <property type="evidence" value="ECO:0007669"/>
    <property type="project" value="TreeGrafter"/>
</dbReference>
<dbReference type="GO" id="GO:0008360">
    <property type="term" value="P:regulation of cell shape"/>
    <property type="evidence" value="ECO:0007669"/>
    <property type="project" value="UniProtKB-UniRule"/>
</dbReference>
<dbReference type="GO" id="GO:0071555">
    <property type="term" value="P:cell wall organization"/>
    <property type="evidence" value="ECO:0007669"/>
    <property type="project" value="UniProtKB-UniRule"/>
</dbReference>
<comment type="similarity">
    <text evidence="2">Belongs to the YkuD family.</text>
</comment>
<evidence type="ECO:0000256" key="11">
    <source>
        <dbReference type="SAM" id="Phobius"/>
    </source>
</evidence>
<dbReference type="PANTHER" id="PTHR30582">
    <property type="entry name" value="L,D-TRANSPEPTIDASE"/>
    <property type="match status" value="1"/>
</dbReference>
<evidence type="ECO:0000313" key="14">
    <source>
        <dbReference type="Proteomes" id="UP000187172"/>
    </source>
</evidence>
<feature type="transmembrane region" description="Helical" evidence="11">
    <location>
        <begin position="82"/>
        <end position="100"/>
    </location>
</feature>
<dbReference type="Pfam" id="PF03734">
    <property type="entry name" value="YkuD"/>
    <property type="match status" value="1"/>
</dbReference>
<organism evidence="13 14">
    <name type="scientific">Paenibacillus rhizosphaerae</name>
    <dbReference type="NCBI Taxonomy" id="297318"/>
    <lineage>
        <taxon>Bacteria</taxon>
        <taxon>Bacillati</taxon>
        <taxon>Bacillota</taxon>
        <taxon>Bacilli</taxon>
        <taxon>Bacillales</taxon>
        <taxon>Paenibacillaceae</taxon>
        <taxon>Paenibacillus</taxon>
    </lineage>
</organism>
<feature type="active site" description="Nucleophile" evidence="9">
    <location>
        <position position="426"/>
    </location>
</feature>